<organism evidence="2 3">
    <name type="scientific">Marinobacter lutaoensis</name>
    <dbReference type="NCBI Taxonomy" id="135739"/>
    <lineage>
        <taxon>Bacteria</taxon>
        <taxon>Pseudomonadati</taxon>
        <taxon>Pseudomonadota</taxon>
        <taxon>Gammaproteobacteria</taxon>
        <taxon>Pseudomonadales</taxon>
        <taxon>Marinobacteraceae</taxon>
        <taxon>Marinobacter</taxon>
    </lineage>
</organism>
<dbReference type="EMBL" id="MSCW01000009">
    <property type="protein sequence ID" value="ONF42569.1"/>
    <property type="molecule type" value="Genomic_DNA"/>
</dbReference>
<feature type="transmembrane region" description="Helical" evidence="1">
    <location>
        <begin position="89"/>
        <end position="109"/>
    </location>
</feature>
<feature type="transmembrane region" description="Helical" evidence="1">
    <location>
        <begin position="52"/>
        <end position="77"/>
    </location>
</feature>
<evidence type="ECO:0000313" key="3">
    <source>
        <dbReference type="Proteomes" id="UP000189339"/>
    </source>
</evidence>
<gene>
    <name evidence="2" type="ORF">BTO32_15285</name>
</gene>
<dbReference type="Proteomes" id="UP000189339">
    <property type="component" value="Unassembled WGS sequence"/>
</dbReference>
<dbReference type="STRING" id="135739.BTO32_15285"/>
<reference evidence="2 3" key="1">
    <citation type="submission" date="2016-12" db="EMBL/GenBank/DDBJ databases">
        <title>Marinobacter lutaoensis whole genome sequencing.</title>
        <authorList>
            <person name="Verma A."/>
            <person name="Krishnamurthi S."/>
        </authorList>
    </citation>
    <scope>NUCLEOTIDE SEQUENCE [LARGE SCALE GENOMIC DNA]</scope>
    <source>
        <strain evidence="2 3">T5054</strain>
    </source>
</reference>
<dbReference type="AlphaFoldDB" id="A0A1V2DPW1"/>
<evidence type="ECO:0000313" key="2">
    <source>
        <dbReference type="EMBL" id="ONF42569.1"/>
    </source>
</evidence>
<accession>A0A1V2DPW1</accession>
<keyword evidence="3" id="KW-1185">Reference proteome</keyword>
<protein>
    <submittedName>
        <fullName evidence="2">Uncharacterized protein</fullName>
    </submittedName>
</protein>
<keyword evidence="1" id="KW-1133">Transmembrane helix</keyword>
<evidence type="ECO:0000256" key="1">
    <source>
        <dbReference type="SAM" id="Phobius"/>
    </source>
</evidence>
<sequence>MSVKRNHGLKERISMRCLQLYAAVMCTLVVPATAHAKLSDWVKSVGEEIATSAPILVLILSTAGVLIGGGSWLSIILAKKNNRPVEWQWWGVGGGAVLLIFVPFVIAIAESFSGQSAEAAMKSVLG</sequence>
<keyword evidence="1" id="KW-0812">Transmembrane</keyword>
<name>A0A1V2DPW1_9GAMM</name>
<keyword evidence="1" id="KW-0472">Membrane</keyword>
<comment type="caution">
    <text evidence="2">The sequence shown here is derived from an EMBL/GenBank/DDBJ whole genome shotgun (WGS) entry which is preliminary data.</text>
</comment>
<proteinExistence type="predicted"/>